<dbReference type="InterPro" id="IPR010985">
    <property type="entry name" value="Ribbon_hlx_hlx"/>
</dbReference>
<dbReference type="Pfam" id="PF03869">
    <property type="entry name" value="Arc"/>
    <property type="match status" value="1"/>
</dbReference>
<dbReference type="RefSeq" id="WP_283268463.1">
    <property type="nucleotide sequence ID" value="NZ_CP125669.1"/>
</dbReference>
<dbReference type="InterPro" id="IPR013321">
    <property type="entry name" value="Arc_rbn_hlx_hlx"/>
</dbReference>
<feature type="domain" description="Arc-like DNA binding" evidence="1">
    <location>
        <begin position="1"/>
        <end position="46"/>
    </location>
</feature>
<dbReference type="InterPro" id="IPR005569">
    <property type="entry name" value="Arc_DNA-bd_dom"/>
</dbReference>
<dbReference type="GO" id="GO:0003677">
    <property type="term" value="F:DNA binding"/>
    <property type="evidence" value="ECO:0007669"/>
    <property type="project" value="UniProtKB-KW"/>
</dbReference>
<accession>A0ABY8S579</accession>
<proteinExistence type="predicted"/>
<dbReference type="SUPFAM" id="SSF47598">
    <property type="entry name" value="Ribbon-helix-helix"/>
    <property type="match status" value="1"/>
</dbReference>
<evidence type="ECO:0000259" key="1">
    <source>
        <dbReference type="Pfam" id="PF03869"/>
    </source>
</evidence>
<gene>
    <name evidence="2" type="ORF">QLH32_05065</name>
</gene>
<name>A0ABY8S579_9GAMM</name>
<evidence type="ECO:0000313" key="3">
    <source>
        <dbReference type="Proteomes" id="UP001229836"/>
    </source>
</evidence>
<organism evidence="2 3">
    <name type="scientific">Acinetobacter corruptisaponis</name>
    <dbReference type="NCBI Taxonomy" id="3045147"/>
    <lineage>
        <taxon>Bacteria</taxon>
        <taxon>Pseudomonadati</taxon>
        <taxon>Pseudomonadota</taxon>
        <taxon>Gammaproteobacteria</taxon>
        <taxon>Moraxellales</taxon>
        <taxon>Moraxellaceae</taxon>
        <taxon>Acinetobacter</taxon>
    </lineage>
</organism>
<reference evidence="2 3" key="1">
    <citation type="submission" date="2023-05" db="EMBL/GenBank/DDBJ databases">
        <title>The complete genome of Acinetobacter sp. nov KCTC 92772.</title>
        <authorList>
            <person name="Zhou G."/>
        </authorList>
    </citation>
    <scope>NUCLEOTIDE SEQUENCE [LARGE SCALE GENOMIC DNA]</scope>
    <source>
        <strain evidence="2 3">KCTC 92772</strain>
    </source>
</reference>
<evidence type="ECO:0000313" key="2">
    <source>
        <dbReference type="EMBL" id="WHP06845.1"/>
    </source>
</evidence>
<keyword evidence="2" id="KW-0238">DNA-binding</keyword>
<dbReference type="EMBL" id="CP125669">
    <property type="protein sequence ID" value="WHP06845.1"/>
    <property type="molecule type" value="Genomic_DNA"/>
</dbReference>
<dbReference type="Proteomes" id="UP001229836">
    <property type="component" value="Chromosome"/>
</dbReference>
<sequence>MSDNPKHVTVRLRVPPELRDKIHSSAEQYNRSMNADMVARLEESFEIKEQQEFDKAFVLHVIEGLQNEVLSLTKLTKQLMEEKNKGA</sequence>
<protein>
    <submittedName>
        <fullName evidence="2">Arc family DNA-binding protein</fullName>
    </submittedName>
</protein>
<keyword evidence="3" id="KW-1185">Reference proteome</keyword>
<dbReference type="Gene3D" id="1.10.1220.10">
    <property type="entry name" value="Met repressor-like"/>
    <property type="match status" value="1"/>
</dbReference>